<comment type="caution">
    <text evidence="2">The sequence shown here is derived from an EMBL/GenBank/DDBJ whole genome shotgun (WGS) entry which is preliminary data.</text>
</comment>
<keyword evidence="1" id="KW-0472">Membrane</keyword>
<dbReference type="Pfam" id="PF19528">
    <property type="entry name" value="DUF6056"/>
    <property type="match status" value="1"/>
</dbReference>
<name>A0A0F4KWC5_9LACO</name>
<feature type="transmembrane region" description="Helical" evidence="1">
    <location>
        <begin position="261"/>
        <end position="278"/>
    </location>
</feature>
<feature type="transmembrane region" description="Helical" evidence="1">
    <location>
        <begin position="336"/>
        <end position="354"/>
    </location>
</feature>
<dbReference type="PATRIC" id="fig|1218508.4.peg.461"/>
<dbReference type="EMBL" id="JXBZ01000003">
    <property type="protein sequence ID" value="KJY49486.1"/>
    <property type="molecule type" value="Genomic_DNA"/>
</dbReference>
<keyword evidence="1" id="KW-0812">Transmembrane</keyword>
<feature type="transmembrane region" description="Helical" evidence="1">
    <location>
        <begin position="206"/>
        <end position="228"/>
    </location>
</feature>
<accession>A0A0F4KWC5</accession>
<dbReference type="HOGENOM" id="CLU_610829_0_0_9"/>
<evidence type="ECO:0000256" key="1">
    <source>
        <dbReference type="SAM" id="Phobius"/>
    </source>
</evidence>
<dbReference type="AlphaFoldDB" id="A0A0F4KWC5"/>
<organism evidence="2 3">
    <name type="scientific">Bombilactobacillus mellis</name>
    <dbReference type="NCBI Taxonomy" id="1218508"/>
    <lineage>
        <taxon>Bacteria</taxon>
        <taxon>Bacillati</taxon>
        <taxon>Bacillota</taxon>
        <taxon>Bacilli</taxon>
        <taxon>Lactobacillales</taxon>
        <taxon>Lactobacillaceae</taxon>
        <taxon>Bombilactobacillus</taxon>
    </lineage>
</organism>
<feature type="transmembrane region" description="Helical" evidence="1">
    <location>
        <begin position="92"/>
        <end position="111"/>
    </location>
</feature>
<gene>
    <name evidence="2" type="ORF">JG29_04500</name>
</gene>
<feature type="transmembrane region" description="Helical" evidence="1">
    <location>
        <begin position="58"/>
        <end position="85"/>
    </location>
</feature>
<dbReference type="OrthoDB" id="1821221at2"/>
<proteinExistence type="predicted"/>
<sequence length="448" mass="52310">MRNKALTLTYVFIFVIFGLLGYWNPLVGDDLNWWSSWGTNYFFSGTFLTYDGRYLGDLLVILMTHFKIISFLIYGMSAVAISYLIMKIAQSLFNNYHPILTLMLTAIILLSPPKDIYRQIWGWHAGFANYVPSVIFPLFFIYIISKYYNNFAATINISKFSKSLLLITAILSQFLAEHITLLNCCNDLIILLFLHRHFSSDFFHKYFRWLGLGHLVGAILMFINGAYLKILWQGHDSYRSLDSQQAMLLPYLKTFFSNKKIILLIVFIIIGFVLNFRKKPDSKFLTINALLLVDALVAIVPFFVINPFGPRCIFASYVFLATLLITNWIAWLQNYFKVFTVISLALFMMLGIHFDKIALNYWQINELSKQYCNYQQTTANSKIYIINYPNTDYLWAPNMSEDSIFQSFFVHQKDKPIIGIEYDKWKQHTSKLKVNDLAKFDRQIKITN</sequence>
<evidence type="ECO:0000313" key="2">
    <source>
        <dbReference type="EMBL" id="KJY49486.1"/>
    </source>
</evidence>
<keyword evidence="1" id="KW-1133">Transmembrane helix</keyword>
<evidence type="ECO:0008006" key="4">
    <source>
        <dbReference type="Google" id="ProtNLM"/>
    </source>
</evidence>
<dbReference type="Proteomes" id="UP000033695">
    <property type="component" value="Unassembled WGS sequence"/>
</dbReference>
<feature type="transmembrane region" description="Helical" evidence="1">
    <location>
        <begin position="284"/>
        <end position="305"/>
    </location>
</feature>
<keyword evidence="3" id="KW-1185">Reference proteome</keyword>
<feature type="transmembrane region" description="Helical" evidence="1">
    <location>
        <begin position="164"/>
        <end position="194"/>
    </location>
</feature>
<evidence type="ECO:0000313" key="3">
    <source>
        <dbReference type="Proteomes" id="UP000033695"/>
    </source>
</evidence>
<feature type="transmembrane region" description="Helical" evidence="1">
    <location>
        <begin position="7"/>
        <end position="24"/>
    </location>
</feature>
<reference evidence="2 3" key="1">
    <citation type="submission" date="2014-12" db="EMBL/GenBank/DDBJ databases">
        <title>Comparative genomics of the lactic acid bacteria isolated from the honey bee gut.</title>
        <authorList>
            <person name="Ellegaard K.M."/>
            <person name="Tamarit D."/>
            <person name="Javelind E."/>
            <person name="Olofsson T."/>
            <person name="Andersson S.G."/>
            <person name="Vasquez A."/>
        </authorList>
    </citation>
    <scope>NUCLEOTIDE SEQUENCE [LARGE SCALE GENOMIC DNA]</scope>
    <source>
        <strain evidence="2 3">Hon2</strain>
    </source>
</reference>
<dbReference type="InterPro" id="IPR045691">
    <property type="entry name" value="DUF6056"/>
</dbReference>
<protein>
    <recommendedName>
        <fullName evidence="4">Teichoic acid/polysaccharide export protein</fullName>
    </recommendedName>
</protein>
<dbReference type="RefSeq" id="WP_045922330.1">
    <property type="nucleotide sequence ID" value="NZ_JBHTHW010000004.1"/>
</dbReference>
<feature type="transmembrane region" description="Helical" evidence="1">
    <location>
        <begin position="123"/>
        <end position="144"/>
    </location>
</feature>
<feature type="transmembrane region" description="Helical" evidence="1">
    <location>
        <begin position="312"/>
        <end position="330"/>
    </location>
</feature>